<sequence>MKRKQSIEQVRWDLALRYRLIETVAWWEGRLTTGHLMQSFGISRQQASKDINTYITEHAPKNLTYDKKIKGYVPGKAFTPLFIDDSASAYLHLLYQNNERAPHIDGLALAYAHTKVLEVPDRPIRPEVLRPLLKACRDGLRLETEYVSLNTPNVEIRLIAPHTLVYTGMRWHVRAYCEKNGQYRDFVLSRLRGQPDLLDESQNTRQLDEDWNTEIPVIFAADGRLNAAQKSIIETDFGMTDGQLVVPSRRALVKYVLQRYQIDPRNQATNPEAQQIVATNLKELRPWLMND</sequence>
<dbReference type="InterPro" id="IPR059020">
    <property type="entry name" value="CapW_CTD"/>
</dbReference>
<organism evidence="4 5">
    <name type="scientific">Pseudomonas syringae</name>
    <dbReference type="NCBI Taxonomy" id="317"/>
    <lineage>
        <taxon>Bacteria</taxon>
        <taxon>Pseudomonadati</taxon>
        <taxon>Pseudomonadota</taxon>
        <taxon>Gammaproteobacteria</taxon>
        <taxon>Pseudomonadales</taxon>
        <taxon>Pseudomonadaceae</taxon>
        <taxon>Pseudomonas</taxon>
    </lineage>
</organism>
<name>A0A085UMV1_PSESX</name>
<dbReference type="PATRIC" id="fig|317.174.peg.5953"/>
<feature type="domain" description="DNA-binding transcriptional repressor CapW C-terminal dimerisation" evidence="2">
    <location>
        <begin position="215"/>
        <end position="284"/>
    </location>
</feature>
<gene>
    <name evidence="4" type="ORF">IV02_29170</name>
</gene>
<dbReference type="RefSeq" id="WP_047579491.1">
    <property type="nucleotide sequence ID" value="NZ_JPQT01000163.1"/>
</dbReference>
<dbReference type="Proteomes" id="UP000028643">
    <property type="component" value="Unassembled WGS sequence"/>
</dbReference>
<feature type="domain" description="DNA-binding transcriptional repressor CapW winged helix-turn-helix" evidence="3">
    <location>
        <begin position="13"/>
        <end position="95"/>
    </location>
</feature>
<evidence type="ECO:0000313" key="4">
    <source>
        <dbReference type="EMBL" id="KFE44514.1"/>
    </source>
</evidence>
<dbReference type="InterPro" id="IPR016634">
    <property type="entry name" value="CapW-like"/>
</dbReference>
<dbReference type="InterPro" id="IPR026881">
    <property type="entry name" value="WYL_dom"/>
</dbReference>
<dbReference type="PANTHER" id="PTHR34580">
    <property type="match status" value="1"/>
</dbReference>
<proteinExistence type="predicted"/>
<evidence type="ECO:0000259" key="3">
    <source>
        <dbReference type="Pfam" id="PF26109"/>
    </source>
</evidence>
<dbReference type="PIRSF" id="PIRSF015558">
    <property type="entry name" value="Txn_reg_DeoR_prd"/>
    <property type="match status" value="1"/>
</dbReference>
<reference evidence="4 5" key="1">
    <citation type="submission" date="2014-07" db="EMBL/GenBank/DDBJ databases">
        <title>Draft Genome Sequences of Environmental Pseudomonas syringae strains.</title>
        <authorList>
            <person name="Baltrus D.A."/>
            <person name="Berge O."/>
            <person name="Morris C."/>
        </authorList>
    </citation>
    <scope>NUCLEOTIDE SEQUENCE [LARGE SCALE GENOMIC DNA]</scope>
    <source>
        <strain evidence="4 5">CEB003</strain>
    </source>
</reference>
<dbReference type="Pfam" id="PF26109">
    <property type="entry name" value="WHD_BrxR"/>
    <property type="match status" value="1"/>
</dbReference>
<dbReference type="EMBL" id="JPQT01000163">
    <property type="protein sequence ID" value="KFE44514.1"/>
    <property type="molecule type" value="Genomic_DNA"/>
</dbReference>
<dbReference type="AlphaFoldDB" id="A0A085UMV1"/>
<protein>
    <submittedName>
        <fullName evidence="4">Transcriptional regulator</fullName>
    </submittedName>
</protein>
<dbReference type="InterPro" id="IPR051534">
    <property type="entry name" value="CBASS_pafABC_assoc_protein"/>
</dbReference>
<dbReference type="InterPro" id="IPR059019">
    <property type="entry name" value="WHD_CapW"/>
</dbReference>
<dbReference type="Pfam" id="PF13280">
    <property type="entry name" value="WYL"/>
    <property type="match status" value="1"/>
</dbReference>
<evidence type="ECO:0000313" key="5">
    <source>
        <dbReference type="Proteomes" id="UP000028643"/>
    </source>
</evidence>
<feature type="domain" description="WYL" evidence="1">
    <location>
        <begin position="127"/>
        <end position="192"/>
    </location>
</feature>
<dbReference type="PROSITE" id="PS52050">
    <property type="entry name" value="WYL"/>
    <property type="match status" value="1"/>
</dbReference>
<comment type="caution">
    <text evidence="4">The sequence shown here is derived from an EMBL/GenBank/DDBJ whole genome shotgun (WGS) entry which is preliminary data.</text>
</comment>
<evidence type="ECO:0000259" key="1">
    <source>
        <dbReference type="Pfam" id="PF13280"/>
    </source>
</evidence>
<evidence type="ECO:0000259" key="2">
    <source>
        <dbReference type="Pfam" id="PF26107"/>
    </source>
</evidence>
<dbReference type="PANTHER" id="PTHR34580:SF3">
    <property type="entry name" value="PROTEIN PAFB"/>
    <property type="match status" value="1"/>
</dbReference>
<dbReference type="Pfam" id="PF26107">
    <property type="entry name" value="BrxR_CTD"/>
    <property type="match status" value="1"/>
</dbReference>
<accession>A0A085UMV1</accession>